<dbReference type="PIRSF" id="PIRSF004548">
    <property type="entry name" value="CreD"/>
    <property type="match status" value="1"/>
</dbReference>
<dbReference type="InterPro" id="IPR010364">
    <property type="entry name" value="Uncharacterised_IM_CreD"/>
</dbReference>
<sequence length="470" mass="52180">MKRSLGFRFLMVSLLTLLMFIPMFFVSSVVQDRKAYSRNTLINVGQEWGGEQVISGPYLSIPVEETITEISAEAVVDAPTGVDVIGPDGKPHVRSVTRQTKVNREPIIVYPDTFELTFKSQTQIRYRGIFKVPVYQADVQIAFDFPKDRIADATRGDEEIQWDKTVMVLNLSNNAALRGDAELLVDGTETRLEPMAQTDRFAGILAEVGDPRARGEYAMKIGLNGAQSFKVGPVGRSTTVRMTSDWADPAFVGGFLPDSSEITDQGFTASWTIPHLARTLPQITREDYSHNLRNRMSFGVQLIEVNDFYQKSYRAAKYAILFIALTFLSVLLIEKGTERPAHPVQYLLIGLAQSIFVLLMVAYAEQMGFTPAYILASAATIGLLTFFGWTGLGLGRRSWVLFALLVVLYAVLYLILWSADFALLAGATLAFGALAATMYFTRNEDWYGPDRSAGLFARKPQDKEPAPTAD</sequence>
<organism evidence="2 3">
    <name type="scientific">Thalassococcus halodurans</name>
    <dbReference type="NCBI Taxonomy" id="373675"/>
    <lineage>
        <taxon>Bacteria</taxon>
        <taxon>Pseudomonadati</taxon>
        <taxon>Pseudomonadota</taxon>
        <taxon>Alphaproteobacteria</taxon>
        <taxon>Rhodobacterales</taxon>
        <taxon>Roseobacteraceae</taxon>
        <taxon>Thalassococcus</taxon>
    </lineage>
</organism>
<dbReference type="RefSeq" id="WP_103909209.1">
    <property type="nucleotide sequence ID" value="NZ_FNUZ01000001.1"/>
</dbReference>
<gene>
    <name evidence="2" type="ORF">SAMN04488045_0865</name>
</gene>
<keyword evidence="3" id="KW-1185">Reference proteome</keyword>
<dbReference type="Pfam" id="PF06123">
    <property type="entry name" value="CreD"/>
    <property type="match status" value="1"/>
</dbReference>
<keyword evidence="1" id="KW-1133">Transmembrane helix</keyword>
<evidence type="ECO:0000256" key="1">
    <source>
        <dbReference type="SAM" id="Phobius"/>
    </source>
</evidence>
<evidence type="ECO:0000313" key="3">
    <source>
        <dbReference type="Proteomes" id="UP000236752"/>
    </source>
</evidence>
<keyword evidence="1" id="KW-0812">Transmembrane</keyword>
<dbReference type="GO" id="GO:0005886">
    <property type="term" value="C:plasma membrane"/>
    <property type="evidence" value="ECO:0007669"/>
    <property type="project" value="TreeGrafter"/>
</dbReference>
<feature type="transmembrane region" description="Helical" evidence="1">
    <location>
        <begin position="345"/>
        <end position="364"/>
    </location>
</feature>
<feature type="transmembrane region" description="Helical" evidence="1">
    <location>
        <begin position="422"/>
        <end position="441"/>
    </location>
</feature>
<name>A0A1H5U4Q8_9RHOB</name>
<dbReference type="AlphaFoldDB" id="A0A1H5U4Q8"/>
<protein>
    <submittedName>
        <fullName evidence="2">Inner membrane protein</fullName>
    </submittedName>
</protein>
<proteinExistence type="predicted"/>
<dbReference type="OrthoDB" id="9791851at2"/>
<accession>A0A1H5U4Q8</accession>
<dbReference type="PANTHER" id="PTHR30092">
    <property type="entry name" value="INNER MEMBRANE PROTEIN CRED"/>
    <property type="match status" value="1"/>
</dbReference>
<feature type="transmembrane region" description="Helical" evidence="1">
    <location>
        <begin position="399"/>
        <end position="416"/>
    </location>
</feature>
<feature type="transmembrane region" description="Helical" evidence="1">
    <location>
        <begin position="315"/>
        <end position="333"/>
    </location>
</feature>
<dbReference type="Proteomes" id="UP000236752">
    <property type="component" value="Unassembled WGS sequence"/>
</dbReference>
<reference evidence="2 3" key="1">
    <citation type="submission" date="2016-10" db="EMBL/GenBank/DDBJ databases">
        <authorList>
            <person name="de Groot N.N."/>
        </authorList>
    </citation>
    <scope>NUCLEOTIDE SEQUENCE [LARGE SCALE GENOMIC DNA]</scope>
    <source>
        <strain evidence="2 3">DSM 26915</strain>
    </source>
</reference>
<dbReference type="NCBIfam" id="NF008712">
    <property type="entry name" value="PRK11715.1-1"/>
    <property type="match status" value="1"/>
</dbReference>
<evidence type="ECO:0000313" key="2">
    <source>
        <dbReference type="EMBL" id="SEF70102.1"/>
    </source>
</evidence>
<dbReference type="EMBL" id="FNUZ01000001">
    <property type="protein sequence ID" value="SEF70102.1"/>
    <property type="molecule type" value="Genomic_DNA"/>
</dbReference>
<dbReference type="PANTHER" id="PTHR30092:SF0">
    <property type="entry name" value="INNER MEMBRANE PROTEIN CRED"/>
    <property type="match status" value="1"/>
</dbReference>
<feature type="transmembrane region" description="Helical" evidence="1">
    <location>
        <begin position="370"/>
        <end position="392"/>
    </location>
</feature>
<keyword evidence="1" id="KW-0472">Membrane</keyword>